<dbReference type="EMBL" id="MQVM01000007">
    <property type="protein sequence ID" value="ONH75085.1"/>
    <property type="molecule type" value="Genomic_DNA"/>
</dbReference>
<comment type="caution">
    <text evidence="4">The sequence shown here is derived from an EMBL/GenBank/DDBJ whole genome shotgun (WGS) entry which is preliminary data.</text>
</comment>
<dbReference type="Proteomes" id="UP000189274">
    <property type="component" value="Unassembled WGS sequence"/>
</dbReference>
<dbReference type="PROSITE" id="PS00383">
    <property type="entry name" value="TYR_PHOSPHATASE_1"/>
    <property type="match status" value="1"/>
</dbReference>
<gene>
    <name evidence="4" type="ORF">BOH78_1944</name>
</gene>
<name>A0A1V2LNY8_PICKU</name>
<dbReference type="GO" id="GO:0004484">
    <property type="term" value="F:mRNA guanylyltransferase activity"/>
    <property type="evidence" value="ECO:0007669"/>
    <property type="project" value="TreeGrafter"/>
</dbReference>
<evidence type="ECO:0000313" key="4">
    <source>
        <dbReference type="EMBL" id="ONH75085.1"/>
    </source>
</evidence>
<dbReference type="AlphaFoldDB" id="A0A1V2LNY8"/>
<dbReference type="PROSITE" id="PS50056">
    <property type="entry name" value="TYR_PHOSPHATASE_2"/>
    <property type="match status" value="1"/>
</dbReference>
<dbReference type="InterPro" id="IPR000073">
    <property type="entry name" value="AB_hydrolase_1"/>
</dbReference>
<dbReference type="Gene3D" id="3.90.190.10">
    <property type="entry name" value="Protein tyrosine phosphatase superfamily"/>
    <property type="match status" value="1"/>
</dbReference>
<dbReference type="InterPro" id="IPR020422">
    <property type="entry name" value="TYR_PHOSPHATASE_DUAL_dom"/>
</dbReference>
<dbReference type="InterPro" id="IPR000340">
    <property type="entry name" value="Dual-sp_phosphatase_cat-dom"/>
</dbReference>
<dbReference type="InterPro" id="IPR000387">
    <property type="entry name" value="Tyr_Pase_dom"/>
</dbReference>
<protein>
    <submittedName>
        <fullName evidence="4">mRNA-capping enzyme</fullName>
    </submittedName>
</protein>
<dbReference type="GO" id="GO:0006370">
    <property type="term" value="P:7-methylguanosine mRNA capping"/>
    <property type="evidence" value="ECO:0007669"/>
    <property type="project" value="TreeGrafter"/>
</dbReference>
<dbReference type="VEuPathDB" id="FungiDB:C5L36_0D05460"/>
<dbReference type="Gene3D" id="3.40.50.1820">
    <property type="entry name" value="alpha/beta hydrolase"/>
    <property type="match status" value="1"/>
</dbReference>
<accession>A0A1V2LNY8</accession>
<evidence type="ECO:0000259" key="3">
    <source>
        <dbReference type="PROSITE" id="PS50056"/>
    </source>
</evidence>
<dbReference type="Pfam" id="PF00782">
    <property type="entry name" value="DSPc"/>
    <property type="match status" value="1"/>
</dbReference>
<dbReference type="PANTHER" id="PTHR10367">
    <property type="entry name" value="MRNA-CAPPING ENZYME"/>
    <property type="match status" value="1"/>
</dbReference>
<evidence type="ECO:0000256" key="1">
    <source>
        <dbReference type="ARBA" id="ARBA00022801"/>
    </source>
</evidence>
<dbReference type="SMART" id="SM00195">
    <property type="entry name" value="DSPc"/>
    <property type="match status" value="1"/>
</dbReference>
<evidence type="ECO:0000313" key="5">
    <source>
        <dbReference type="Proteomes" id="UP000189274"/>
    </source>
</evidence>
<reference evidence="5" key="1">
    <citation type="journal article" date="2017" name="Genome Announc.">
        <title>Genome sequences of Cyberlindnera fabianii 65, Pichia kudriavzevii 129, and Saccharomyces cerevisiae 131 isolated from fermented masau fruits in Zimbabwe.</title>
        <authorList>
            <person name="van Rijswijck I.M.H."/>
            <person name="Derks M.F.L."/>
            <person name="Abee T."/>
            <person name="de Ridder D."/>
            <person name="Smid E.J."/>
        </authorList>
    </citation>
    <scope>NUCLEOTIDE SEQUENCE [LARGE SCALE GENOMIC DNA]</scope>
    <source>
        <strain evidence="5">129</strain>
    </source>
</reference>
<feature type="domain" description="Tyrosine specific protein phosphatases" evidence="3">
    <location>
        <begin position="545"/>
        <end position="604"/>
    </location>
</feature>
<evidence type="ECO:0000256" key="2">
    <source>
        <dbReference type="ARBA" id="ARBA00022912"/>
    </source>
</evidence>
<proteinExistence type="predicted"/>
<sequence>MTKRLTVSRLKELQERDSSHHVSLRESLWKYLNDDMHTDFEKEILALKPNDCLIVQKYTSVQSFPIENRPHLKEVSVATLYSEHPLREFHKRILKGTSELDQKKLVIVKEQLLKIDTLPVLVFIHGLGGQMSQFEPILQELRNCSDMFAIDLPGFGNSKRPSRNDPSKTLKFSSLSEYSKDDLLRIEKCLDDMRDEDFQTDQLVDMLYQILMYRFPSRKFIFLSHSMGTHISIKLVNRLSEGKVESVVMIAPPAIHQPHEHPSLIKRMGLNRRMFLDLFWYMPGLFDYFRVFDRKNGLYSKSVESYIYCGQSEEDDILKRLTQLRWNLDTDSKVFLKYLFGFHCASENELKKMCLRLNSRRMFLCCGEEDQTTPIKYSLHIRDMIEGFAEDGVNIRVDFESITHANHSIFLDKPNLLAGSIYRFIESLHLNISCTWVLQVKALISGDKWGLKNEEKWNKVVTISKPMTNKTSPEKPRSFLIAMKTLRQTDAVHNPKRFESDHPEVFAIIDIGSDTPSYDPNDFVRIKYVKYKTESKVTPDNITIVKFLEIVDKLLEERANAGQFVAVHCHYGQNRTGFLICCYLIEKLGWSVAESIEAFEISKPPGIKHVHFRNALYLRYES</sequence>
<keyword evidence="2" id="KW-0904">Protein phosphatase</keyword>
<dbReference type="Pfam" id="PF00561">
    <property type="entry name" value="Abhydrolase_1"/>
    <property type="match status" value="1"/>
</dbReference>
<dbReference type="InterPro" id="IPR016130">
    <property type="entry name" value="Tyr_Pase_AS"/>
</dbReference>
<dbReference type="InterPro" id="IPR029058">
    <property type="entry name" value="AB_hydrolase_fold"/>
</dbReference>
<dbReference type="SUPFAM" id="SSF53474">
    <property type="entry name" value="alpha/beta-Hydrolases"/>
    <property type="match status" value="1"/>
</dbReference>
<keyword evidence="1" id="KW-0378">Hydrolase</keyword>
<dbReference type="GO" id="GO:0004721">
    <property type="term" value="F:phosphoprotein phosphatase activity"/>
    <property type="evidence" value="ECO:0007669"/>
    <property type="project" value="UniProtKB-KW"/>
</dbReference>
<dbReference type="SUPFAM" id="SSF52799">
    <property type="entry name" value="(Phosphotyrosine protein) phosphatases II"/>
    <property type="match status" value="1"/>
</dbReference>
<dbReference type="PANTHER" id="PTHR10367:SF25">
    <property type="entry name" value="DUAL SPECIFICITY PHOSPHATASE CATALYTIC DOMAIN PROTEIN (AFU_ORTHOLOGUE AFUA_1G03540)"/>
    <property type="match status" value="1"/>
</dbReference>
<dbReference type="InterPro" id="IPR051029">
    <property type="entry name" value="mRNA_Capping_Enz/RNA_Phosphat"/>
</dbReference>
<dbReference type="InterPro" id="IPR029021">
    <property type="entry name" value="Prot-tyrosine_phosphatase-like"/>
</dbReference>
<organism evidence="4 5">
    <name type="scientific">Pichia kudriavzevii</name>
    <name type="common">Yeast</name>
    <name type="synonym">Issatchenkia orientalis</name>
    <dbReference type="NCBI Taxonomy" id="4909"/>
    <lineage>
        <taxon>Eukaryota</taxon>
        <taxon>Fungi</taxon>
        <taxon>Dikarya</taxon>
        <taxon>Ascomycota</taxon>
        <taxon>Saccharomycotina</taxon>
        <taxon>Pichiomycetes</taxon>
        <taxon>Pichiales</taxon>
        <taxon>Pichiaceae</taxon>
        <taxon>Pichia</taxon>
    </lineage>
</organism>